<dbReference type="EMBL" id="CP038266">
    <property type="protein sequence ID" value="QBR90556.1"/>
    <property type="molecule type" value="Genomic_DNA"/>
</dbReference>
<evidence type="ECO:0000256" key="1">
    <source>
        <dbReference type="ARBA" id="ARBA00021292"/>
    </source>
</evidence>
<dbReference type="PANTHER" id="PTHR45947">
    <property type="entry name" value="SULFOQUINOVOSYL TRANSFERASE SQD2"/>
    <property type="match status" value="1"/>
</dbReference>
<reference evidence="6 7" key="1">
    <citation type="submission" date="2019-03" db="EMBL/GenBank/DDBJ databases">
        <authorList>
            <person name="Dong K."/>
        </authorList>
    </citation>
    <scope>NUCLEOTIDE SEQUENCE [LARGE SCALE GENOMIC DNA]</scope>
    <source>
        <strain evidence="7">dk512</strain>
    </source>
</reference>
<evidence type="ECO:0000256" key="2">
    <source>
        <dbReference type="ARBA" id="ARBA00022676"/>
    </source>
</evidence>
<evidence type="ECO:0000259" key="4">
    <source>
        <dbReference type="Pfam" id="PF00534"/>
    </source>
</evidence>
<evidence type="ECO:0000256" key="3">
    <source>
        <dbReference type="ARBA" id="ARBA00022679"/>
    </source>
</evidence>
<feature type="domain" description="Glycosyltransferase subfamily 4-like N-terminal" evidence="5">
    <location>
        <begin position="23"/>
        <end position="195"/>
    </location>
</feature>
<dbReference type="PANTHER" id="PTHR45947:SF3">
    <property type="entry name" value="SULFOQUINOVOSYL TRANSFERASE SQD2"/>
    <property type="match status" value="1"/>
</dbReference>
<keyword evidence="7" id="KW-1185">Reference proteome</keyword>
<dbReference type="Proteomes" id="UP000295748">
    <property type="component" value="Chromosome"/>
</dbReference>
<dbReference type="InterPro" id="IPR028098">
    <property type="entry name" value="Glyco_trans_4-like_N"/>
</dbReference>
<name>A0ABX5SWJ6_9MICO</name>
<dbReference type="InterPro" id="IPR050194">
    <property type="entry name" value="Glycosyltransferase_grp1"/>
</dbReference>
<evidence type="ECO:0000259" key="5">
    <source>
        <dbReference type="Pfam" id="PF13439"/>
    </source>
</evidence>
<dbReference type="Pfam" id="PF13439">
    <property type="entry name" value="Glyco_transf_4"/>
    <property type="match status" value="1"/>
</dbReference>
<dbReference type="Gene3D" id="3.40.50.2000">
    <property type="entry name" value="Glycogen Phosphorylase B"/>
    <property type="match status" value="2"/>
</dbReference>
<dbReference type="SUPFAM" id="SSF53756">
    <property type="entry name" value="UDP-Glycosyltransferase/glycogen phosphorylase"/>
    <property type="match status" value="1"/>
</dbReference>
<dbReference type="InterPro" id="IPR001296">
    <property type="entry name" value="Glyco_trans_1"/>
</dbReference>
<evidence type="ECO:0000313" key="7">
    <source>
        <dbReference type="Proteomes" id="UP000295748"/>
    </source>
</evidence>
<dbReference type="Pfam" id="PF00534">
    <property type="entry name" value="Glycos_transf_1"/>
    <property type="match status" value="1"/>
</dbReference>
<protein>
    <recommendedName>
        <fullName evidence="1">D-inositol 3-phosphate glycosyltransferase</fullName>
    </recommendedName>
</protein>
<accession>A0ABX5SWJ6</accession>
<keyword evidence="3" id="KW-0808">Transferase</keyword>
<sequence>MRESGEHALPAVAIAHDYLTQKGGAEKVVLALHRAFPEAPVHTTLYEPSLTYPEFAEVNIKPSPLNRIRLFRRSHRLALPLLPWAASRVHVAAHHTIASSSGWAHGFRTTGSKIVYCYSPARWLYQSDAYLGVGRRGARRLALSLISPYLRRWDRQQAQTASKYFAISTVVQDRIRDAYGIEAEVLPAPHSVDTSLPQEPVALPSGGADFPFHLCISRLLPYKNVDAVVEAFNMLGTPLVVVGAGPEEKRLSSLAGQNVTMLKNLSDGQIRWLYARCTAVVSASYEDFGLTPIEAAAYGKPSVVLRWGGFLDTILEGVTGTFFNEPDARLIAQAVKHSQNVDWDTKAITAHADSFSEQAFAHRLREAMATVEA</sequence>
<organism evidence="6 7">
    <name type="scientific">Microbacterium wangchenii</name>
    <dbReference type="NCBI Taxonomy" id="2541726"/>
    <lineage>
        <taxon>Bacteria</taxon>
        <taxon>Bacillati</taxon>
        <taxon>Actinomycetota</taxon>
        <taxon>Actinomycetes</taxon>
        <taxon>Micrococcales</taxon>
        <taxon>Microbacteriaceae</taxon>
        <taxon>Microbacterium</taxon>
    </lineage>
</organism>
<gene>
    <name evidence="6" type="ORF">E4K62_03115</name>
</gene>
<feature type="domain" description="Glycosyl transferase family 1" evidence="4">
    <location>
        <begin position="211"/>
        <end position="336"/>
    </location>
</feature>
<keyword evidence="2" id="KW-0328">Glycosyltransferase</keyword>
<proteinExistence type="predicted"/>
<evidence type="ECO:0000313" key="6">
    <source>
        <dbReference type="EMBL" id="QBR90556.1"/>
    </source>
</evidence>